<evidence type="ECO:0000256" key="2">
    <source>
        <dbReference type="SAM" id="Phobius"/>
    </source>
</evidence>
<dbReference type="Proteomes" id="UP001162131">
    <property type="component" value="Unassembled WGS sequence"/>
</dbReference>
<feature type="region of interest" description="Disordered" evidence="1">
    <location>
        <begin position="1"/>
        <end position="46"/>
    </location>
</feature>
<evidence type="ECO:0000256" key="1">
    <source>
        <dbReference type="SAM" id="MobiDB-lite"/>
    </source>
</evidence>
<feature type="transmembrane region" description="Helical" evidence="2">
    <location>
        <begin position="74"/>
        <end position="93"/>
    </location>
</feature>
<dbReference type="AlphaFoldDB" id="A0AAU9KMD7"/>
<sequence length="126" mass="14884">MLRKLFEQAKAPAAQKLSRKDPDFKTPLPDFKGQRRDPWNYKGGIPSSKISTEMRYRHSPALDMQPRDIRIKTWLALFAFIAWYVGVFTFIAHRLSSDDLDTLEKDARQQIEIRKKIKQEFIDDEE</sequence>
<gene>
    <name evidence="3" type="ORF">BSTOLATCC_MIC63728</name>
</gene>
<evidence type="ECO:0000313" key="4">
    <source>
        <dbReference type="Proteomes" id="UP001162131"/>
    </source>
</evidence>
<reference evidence="3" key="1">
    <citation type="submission" date="2021-09" db="EMBL/GenBank/DDBJ databases">
        <authorList>
            <consortium name="AG Swart"/>
            <person name="Singh M."/>
            <person name="Singh A."/>
            <person name="Seah K."/>
            <person name="Emmerich C."/>
        </authorList>
    </citation>
    <scope>NUCLEOTIDE SEQUENCE</scope>
    <source>
        <strain evidence="3">ATCC30299</strain>
    </source>
</reference>
<keyword evidence="2" id="KW-0812">Transmembrane</keyword>
<proteinExistence type="predicted"/>
<organism evidence="3 4">
    <name type="scientific">Blepharisma stoltei</name>
    <dbReference type="NCBI Taxonomy" id="1481888"/>
    <lineage>
        <taxon>Eukaryota</taxon>
        <taxon>Sar</taxon>
        <taxon>Alveolata</taxon>
        <taxon>Ciliophora</taxon>
        <taxon>Postciliodesmatophora</taxon>
        <taxon>Heterotrichea</taxon>
        <taxon>Heterotrichida</taxon>
        <taxon>Blepharismidae</taxon>
        <taxon>Blepharisma</taxon>
    </lineage>
</organism>
<evidence type="ECO:0000313" key="3">
    <source>
        <dbReference type="EMBL" id="CAG9335251.1"/>
    </source>
</evidence>
<name>A0AAU9KMD7_9CILI</name>
<keyword evidence="4" id="KW-1185">Reference proteome</keyword>
<protein>
    <submittedName>
        <fullName evidence="3">Uncharacterized protein</fullName>
    </submittedName>
</protein>
<comment type="caution">
    <text evidence="3">The sequence shown here is derived from an EMBL/GenBank/DDBJ whole genome shotgun (WGS) entry which is preliminary data.</text>
</comment>
<accession>A0AAU9KMD7</accession>
<keyword evidence="2" id="KW-1133">Transmembrane helix</keyword>
<keyword evidence="2" id="KW-0472">Membrane</keyword>
<dbReference type="EMBL" id="CAJZBQ010000062">
    <property type="protein sequence ID" value="CAG9335251.1"/>
    <property type="molecule type" value="Genomic_DNA"/>
</dbReference>